<evidence type="ECO:0000259" key="6">
    <source>
        <dbReference type="Pfam" id="PF02897"/>
    </source>
</evidence>
<evidence type="ECO:0000259" key="5">
    <source>
        <dbReference type="Pfam" id="PF00326"/>
    </source>
</evidence>
<proteinExistence type="inferred from homology"/>
<dbReference type="InterPro" id="IPR051543">
    <property type="entry name" value="Serine_Peptidase_S9A"/>
</dbReference>
<dbReference type="SUPFAM" id="SSF53474">
    <property type="entry name" value="alpha/beta-Hydrolases"/>
    <property type="match status" value="1"/>
</dbReference>
<dbReference type="InterPro" id="IPR002470">
    <property type="entry name" value="Peptidase_S9A"/>
</dbReference>
<evidence type="ECO:0000256" key="4">
    <source>
        <dbReference type="ARBA" id="ARBA00022825"/>
    </source>
</evidence>
<dbReference type="InterPro" id="IPR001375">
    <property type="entry name" value="Peptidase_S9_cat"/>
</dbReference>
<evidence type="ECO:0000256" key="3">
    <source>
        <dbReference type="ARBA" id="ARBA00022801"/>
    </source>
</evidence>
<evidence type="ECO:0000256" key="2">
    <source>
        <dbReference type="ARBA" id="ARBA00022670"/>
    </source>
</evidence>
<dbReference type="GO" id="GO:0004252">
    <property type="term" value="F:serine-type endopeptidase activity"/>
    <property type="evidence" value="ECO:0007669"/>
    <property type="project" value="InterPro"/>
</dbReference>
<keyword evidence="8" id="KW-1185">Reference proteome</keyword>
<dbReference type="GO" id="GO:0006508">
    <property type="term" value="P:proteolysis"/>
    <property type="evidence" value="ECO:0007669"/>
    <property type="project" value="UniProtKB-KW"/>
</dbReference>
<dbReference type="EMBL" id="CP053708">
    <property type="protein sequence ID" value="QKE91458.1"/>
    <property type="molecule type" value="Genomic_DNA"/>
</dbReference>
<evidence type="ECO:0000313" key="7">
    <source>
        <dbReference type="EMBL" id="QKE91458.1"/>
    </source>
</evidence>
<dbReference type="AlphaFoldDB" id="A0A6M8HSX1"/>
<dbReference type="PANTHER" id="PTHR11757">
    <property type="entry name" value="PROTEASE FAMILY S9A OLIGOPEPTIDASE"/>
    <property type="match status" value="1"/>
</dbReference>
<comment type="similarity">
    <text evidence="1">Belongs to the peptidase S9A family.</text>
</comment>
<dbReference type="Gene3D" id="2.130.10.120">
    <property type="entry name" value="Prolyl oligopeptidase, N-terminal domain"/>
    <property type="match status" value="1"/>
</dbReference>
<keyword evidence="3" id="KW-0378">Hydrolase</keyword>
<dbReference type="PANTHER" id="PTHR11757:SF19">
    <property type="entry name" value="PROLYL ENDOPEPTIDASE-LIKE"/>
    <property type="match status" value="1"/>
</dbReference>
<evidence type="ECO:0000256" key="1">
    <source>
        <dbReference type="ARBA" id="ARBA00005228"/>
    </source>
</evidence>
<gene>
    <name evidence="7" type="ORF">HN018_16710</name>
</gene>
<protein>
    <submittedName>
        <fullName evidence="7">S9 family peptidase</fullName>
    </submittedName>
</protein>
<evidence type="ECO:0000313" key="8">
    <source>
        <dbReference type="Proteomes" id="UP000500767"/>
    </source>
</evidence>
<dbReference type="Pfam" id="PF02897">
    <property type="entry name" value="Peptidase_S9_N"/>
    <property type="match status" value="1"/>
</dbReference>
<feature type="domain" description="Peptidase S9 prolyl oligopeptidase catalytic" evidence="5">
    <location>
        <begin position="533"/>
        <end position="741"/>
    </location>
</feature>
<dbReference type="Pfam" id="PF00326">
    <property type="entry name" value="Peptidase_S9"/>
    <property type="match status" value="1"/>
</dbReference>
<keyword evidence="2" id="KW-0645">Protease</keyword>
<name>A0A6M8HSX1_9PROT</name>
<feature type="domain" description="Peptidase S9A N-terminal" evidence="6">
    <location>
        <begin position="69"/>
        <end position="466"/>
    </location>
</feature>
<reference evidence="7 8" key="1">
    <citation type="journal article" date="2014" name="World J. Microbiol. Biotechnol.">
        <title>Biodiversity and physiological characteristics of Antarctic and Arctic lichens-associated bacteria.</title>
        <authorList>
            <person name="Lee Y.M."/>
            <person name="Kim E.H."/>
            <person name="Lee H.K."/>
            <person name="Hong S.G."/>
        </authorList>
    </citation>
    <scope>NUCLEOTIDE SEQUENCE [LARGE SCALE GENOMIC DNA]</scope>
    <source>
        <strain evidence="7 8">PAMC 26569</strain>
    </source>
</reference>
<dbReference type="SUPFAM" id="SSF50993">
    <property type="entry name" value="Peptidase/esterase 'gauge' domain"/>
    <property type="match status" value="1"/>
</dbReference>
<sequence length="746" mass="82738">MRNSSFDAEPATTTSTTRVGRRTLLAGSVALLALRSELARSEDIAMADAVRGLALPPAPLTAKHPVRLERWGMVRTDEYQWLRNPDWFNRLLHPESLEPAIRTHLDAENAYCAEVMRPTDALQAELLHEMRARSGGSGAGPPEPDGAWLYWSDMRPGAQQPVYLRRPRAGGADELLFDFDAAARGKRYFRLSSLKGPAHSPDGHYFAWTVDERGDEHFSLHVIDLDTKQPMFPPIENCYGEFVFSPDSASIFWLLRDEHSRPTKVFRRALSGRTDVLVHEEHDPAFFIALSRTASNGYVLITIENGSTSEIRLIPATDPTAMPTIMQPRTAGLRYAIEHWGDRFVVRTNADGAIDNKLMLAPVHTPDRTRWQDWIAYRPGTYIAEMRAFRDHFARVEWVDASPLLVTIARDGRQERRVGCEDAAYVLTLDTDAAYDSTLVRFSCQSPRLPVQWETVDMASGQRSVIWRQTVAGVRRDDYVVERLLAPTADGVLVPISLLRRRTTPMNGQAPLMLYGYGAYGFSLPPEFSAPDLSLADRGWMVAIAHVRGGSERGMGWYTQTLTTGKPRTITDFIDCAAHLVTTGHTGTGRIVGHSFSAGGILIGGAINRRPDLFAGAIGQVPFVDVLNTMQDDSNPLVASALSLWGDPSDPAMFRSIAGWAPYETIRTQDYPAVLATAGLLDDRLGYWEAAKWVARLRDRSTSGRPVMLLTNMHAGHQGDAGEDAVLAQHALFYAFAIRAVSNAWA</sequence>
<dbReference type="Gene3D" id="3.40.50.1820">
    <property type="entry name" value="alpha/beta hydrolase"/>
    <property type="match status" value="1"/>
</dbReference>
<accession>A0A6M8HSX1</accession>
<dbReference type="PRINTS" id="PR00862">
    <property type="entry name" value="PROLIGOPTASE"/>
</dbReference>
<dbReference type="RefSeq" id="WP_171833015.1">
    <property type="nucleotide sequence ID" value="NZ_CP053708.1"/>
</dbReference>
<dbReference type="Proteomes" id="UP000500767">
    <property type="component" value="Chromosome"/>
</dbReference>
<dbReference type="InterPro" id="IPR029058">
    <property type="entry name" value="AB_hydrolase_fold"/>
</dbReference>
<dbReference type="KEGG" id="lck:HN018_16710"/>
<keyword evidence="4" id="KW-0720">Serine protease</keyword>
<dbReference type="InterPro" id="IPR023302">
    <property type="entry name" value="Pept_S9A_N"/>
</dbReference>
<organism evidence="7 8">
    <name type="scientific">Lichenicola cladoniae</name>
    <dbReference type="NCBI Taxonomy" id="1484109"/>
    <lineage>
        <taxon>Bacteria</taxon>
        <taxon>Pseudomonadati</taxon>
        <taxon>Pseudomonadota</taxon>
        <taxon>Alphaproteobacteria</taxon>
        <taxon>Acetobacterales</taxon>
        <taxon>Acetobacteraceae</taxon>
        <taxon>Lichenicola</taxon>
    </lineage>
</organism>